<evidence type="ECO:0000256" key="3">
    <source>
        <dbReference type="ARBA" id="ARBA00022679"/>
    </source>
</evidence>
<dbReference type="PROSITE" id="PS00108">
    <property type="entry name" value="PROTEIN_KINASE_ST"/>
    <property type="match status" value="1"/>
</dbReference>
<keyword evidence="4 7" id="KW-0547">Nucleotide-binding</keyword>
<dbReference type="EMBL" id="JBHTLK010000167">
    <property type="protein sequence ID" value="MFD1150557.1"/>
    <property type="molecule type" value="Genomic_DNA"/>
</dbReference>
<keyword evidence="6 7" id="KW-0067">ATP-binding</keyword>
<feature type="non-terminal residue" evidence="9">
    <location>
        <position position="274"/>
    </location>
</feature>
<evidence type="ECO:0000313" key="10">
    <source>
        <dbReference type="Proteomes" id="UP001597168"/>
    </source>
</evidence>
<organism evidence="9 10">
    <name type="scientific">Saccharothrix hoggarensis</name>
    <dbReference type="NCBI Taxonomy" id="913853"/>
    <lineage>
        <taxon>Bacteria</taxon>
        <taxon>Bacillati</taxon>
        <taxon>Actinomycetota</taxon>
        <taxon>Actinomycetes</taxon>
        <taxon>Pseudonocardiales</taxon>
        <taxon>Pseudonocardiaceae</taxon>
        <taxon>Saccharothrix</taxon>
    </lineage>
</organism>
<dbReference type="PIRSF" id="PIRSF000654">
    <property type="entry name" value="Integrin-linked_kinase"/>
    <property type="match status" value="1"/>
</dbReference>
<keyword evidence="5 9" id="KW-0418">Kinase</keyword>
<keyword evidence="10" id="KW-1185">Reference proteome</keyword>
<feature type="domain" description="Protein kinase" evidence="8">
    <location>
        <begin position="9"/>
        <end position="270"/>
    </location>
</feature>
<sequence length="274" mass="29430">MADEMFGPYRIGPLLGRGGMGEVHRAHDTVHDRTVALKRLSPAFHDDAAFRARFRREAQVVARLREPHVIPIHAYGEIDGRLYLDMRLVEGADLTDVIARGPLTPERAVRIVEQVAGALDAAHADGLVHRDVKPSNILVTPGDFVYLVDFGIARTAAETDTRITASGEVIGTVDYMAPERFEGAAVDARADTYALACVLFACLSGRRPFDVDGTAAQIWAHMQEPPPKAHAVNPAVPPALDNVIARGMAKDPAARHETAGALAVAARAALTTTP</sequence>
<dbReference type="Proteomes" id="UP001597168">
    <property type="component" value="Unassembled WGS sequence"/>
</dbReference>
<dbReference type="Gene3D" id="3.30.200.20">
    <property type="entry name" value="Phosphorylase Kinase, domain 1"/>
    <property type="match status" value="1"/>
</dbReference>
<protein>
    <recommendedName>
        <fullName evidence="1">non-specific serine/threonine protein kinase</fullName>
        <ecNumber evidence="1">2.7.11.1</ecNumber>
    </recommendedName>
</protein>
<dbReference type="InterPro" id="IPR000719">
    <property type="entry name" value="Prot_kinase_dom"/>
</dbReference>
<evidence type="ECO:0000259" key="8">
    <source>
        <dbReference type="PROSITE" id="PS50011"/>
    </source>
</evidence>
<dbReference type="GO" id="GO:0004674">
    <property type="term" value="F:protein serine/threonine kinase activity"/>
    <property type="evidence" value="ECO:0007669"/>
    <property type="project" value="UniProtKB-EC"/>
</dbReference>
<evidence type="ECO:0000313" key="9">
    <source>
        <dbReference type="EMBL" id="MFD1150557.1"/>
    </source>
</evidence>
<dbReference type="SUPFAM" id="SSF56112">
    <property type="entry name" value="Protein kinase-like (PK-like)"/>
    <property type="match status" value="1"/>
</dbReference>
<evidence type="ECO:0000256" key="1">
    <source>
        <dbReference type="ARBA" id="ARBA00012513"/>
    </source>
</evidence>
<dbReference type="Pfam" id="PF00069">
    <property type="entry name" value="Pkinase"/>
    <property type="match status" value="1"/>
</dbReference>
<dbReference type="PANTHER" id="PTHR43289:SF6">
    <property type="entry name" value="SERINE_THREONINE-PROTEIN KINASE NEKL-3"/>
    <property type="match status" value="1"/>
</dbReference>
<evidence type="ECO:0000256" key="2">
    <source>
        <dbReference type="ARBA" id="ARBA00022527"/>
    </source>
</evidence>
<name>A0ABW3R0C8_9PSEU</name>
<dbReference type="InterPro" id="IPR017441">
    <property type="entry name" value="Protein_kinase_ATP_BS"/>
</dbReference>
<dbReference type="Gene3D" id="1.10.510.10">
    <property type="entry name" value="Transferase(Phosphotransferase) domain 1"/>
    <property type="match status" value="1"/>
</dbReference>
<feature type="binding site" evidence="7">
    <location>
        <position position="38"/>
    </location>
    <ligand>
        <name>ATP</name>
        <dbReference type="ChEBI" id="CHEBI:30616"/>
    </ligand>
</feature>
<keyword evidence="3 9" id="KW-0808">Transferase</keyword>
<evidence type="ECO:0000256" key="5">
    <source>
        <dbReference type="ARBA" id="ARBA00022777"/>
    </source>
</evidence>
<comment type="caution">
    <text evidence="9">The sequence shown here is derived from an EMBL/GenBank/DDBJ whole genome shotgun (WGS) entry which is preliminary data.</text>
</comment>
<accession>A0ABW3R0C8</accession>
<dbReference type="CDD" id="cd14014">
    <property type="entry name" value="STKc_PknB_like"/>
    <property type="match status" value="1"/>
</dbReference>
<dbReference type="InterPro" id="IPR011009">
    <property type="entry name" value="Kinase-like_dom_sf"/>
</dbReference>
<dbReference type="SMART" id="SM00220">
    <property type="entry name" value="S_TKc"/>
    <property type="match status" value="1"/>
</dbReference>
<keyword evidence="2" id="KW-0723">Serine/threonine-protein kinase</keyword>
<evidence type="ECO:0000256" key="7">
    <source>
        <dbReference type="PROSITE-ProRule" id="PRU10141"/>
    </source>
</evidence>
<evidence type="ECO:0000256" key="6">
    <source>
        <dbReference type="ARBA" id="ARBA00022840"/>
    </source>
</evidence>
<evidence type="ECO:0000256" key="4">
    <source>
        <dbReference type="ARBA" id="ARBA00022741"/>
    </source>
</evidence>
<dbReference type="EC" id="2.7.11.1" evidence="1"/>
<gene>
    <name evidence="9" type="ORF">ACFQ3T_25775</name>
</gene>
<dbReference type="PANTHER" id="PTHR43289">
    <property type="entry name" value="MITOGEN-ACTIVATED PROTEIN KINASE KINASE KINASE 20-RELATED"/>
    <property type="match status" value="1"/>
</dbReference>
<proteinExistence type="predicted"/>
<reference evidence="10" key="1">
    <citation type="journal article" date="2019" name="Int. J. Syst. Evol. Microbiol.">
        <title>The Global Catalogue of Microorganisms (GCM) 10K type strain sequencing project: providing services to taxonomists for standard genome sequencing and annotation.</title>
        <authorList>
            <consortium name="The Broad Institute Genomics Platform"/>
            <consortium name="The Broad Institute Genome Sequencing Center for Infectious Disease"/>
            <person name="Wu L."/>
            <person name="Ma J."/>
        </authorList>
    </citation>
    <scope>NUCLEOTIDE SEQUENCE [LARGE SCALE GENOMIC DNA]</scope>
    <source>
        <strain evidence="10">CCUG 60214</strain>
    </source>
</reference>
<dbReference type="PROSITE" id="PS00107">
    <property type="entry name" value="PROTEIN_KINASE_ATP"/>
    <property type="match status" value="1"/>
</dbReference>
<dbReference type="RefSeq" id="WP_380726746.1">
    <property type="nucleotide sequence ID" value="NZ_JBHTLK010000167.1"/>
</dbReference>
<dbReference type="PROSITE" id="PS50011">
    <property type="entry name" value="PROTEIN_KINASE_DOM"/>
    <property type="match status" value="1"/>
</dbReference>
<dbReference type="InterPro" id="IPR008271">
    <property type="entry name" value="Ser/Thr_kinase_AS"/>
</dbReference>